<comment type="caution">
    <text evidence="1">The sequence shown here is derived from an EMBL/GenBank/DDBJ whole genome shotgun (WGS) entry which is preliminary data.</text>
</comment>
<dbReference type="EMBL" id="AWXR01000022">
    <property type="protein sequence ID" value="ERM82764.1"/>
    <property type="molecule type" value="Genomic_DNA"/>
</dbReference>
<evidence type="ECO:0000313" key="1">
    <source>
        <dbReference type="EMBL" id="ERM82764.1"/>
    </source>
</evidence>
<dbReference type="AlphaFoldDB" id="U5BYW3"/>
<keyword evidence="2" id="KW-1185">Reference proteome</keyword>
<dbReference type="InterPro" id="IPR032342">
    <property type="entry name" value="DUF4861"/>
</dbReference>
<dbReference type="eggNOG" id="COG4225">
    <property type="taxonomic scope" value="Bacteria"/>
</dbReference>
<sequence>MLIDCFCANVAQIPIFVFKPLTGTQKTSNLKSFMNKPATCFQLLNFYIFLALSFVLFSCGSPEKELSEFSDTMDLEVFNPLDRERSDVMVYMNEKDLLSKYPNFNAKGFVVKNGEMEIPSQYNDKGHEIGIVFVLPFIGPKETMSIQIAYHSENEISRDYPKLTQAELSHKVDGHFENRVYMGGTFQNVDELHVPAEHTDHSWFIRYEGPGWESNKVGYRFYLDWRNGVDVFGKKVPEPILQRVGHDNFDSYHDMSDWGMDVLKVGSSLGVGSIATFIDGQAKRVDVTDSLYAAVRNNGPVYSSIETKYYGWDLGDSKTTITSNLSIHSGTRLSKQMLNSSDEIGNFATGLIKDQKAEVMTGGEGLAFEYLATYGPQSLAEDKLGIAVIYPSAQKMELTQDKHSHIVVLKPESNTITYYFLAAWEQEKGGIQDKESFKIYMDQVVEELSNPLVVTF</sequence>
<dbReference type="Proteomes" id="UP000016843">
    <property type="component" value="Unassembled WGS sequence"/>
</dbReference>
<evidence type="ECO:0008006" key="3">
    <source>
        <dbReference type="Google" id="ProtNLM"/>
    </source>
</evidence>
<evidence type="ECO:0000313" key="2">
    <source>
        <dbReference type="Proteomes" id="UP000016843"/>
    </source>
</evidence>
<proteinExistence type="predicted"/>
<name>U5BYW3_9BACT</name>
<accession>U5BYW3</accession>
<protein>
    <recommendedName>
        <fullName evidence="3">DUF4861 domain-containing protein</fullName>
    </recommendedName>
</protein>
<dbReference type="Pfam" id="PF16153">
    <property type="entry name" value="DUF4861"/>
    <property type="match status" value="1"/>
</dbReference>
<gene>
    <name evidence="1" type="ORF">P872_04400</name>
</gene>
<dbReference type="PATRIC" id="fig|1123057.7.peg.2381"/>
<organism evidence="1 2">
    <name type="scientific">Rhodonellum psychrophilum GCM71 = DSM 17998</name>
    <dbReference type="NCBI Taxonomy" id="1123057"/>
    <lineage>
        <taxon>Bacteria</taxon>
        <taxon>Pseudomonadati</taxon>
        <taxon>Bacteroidota</taxon>
        <taxon>Cytophagia</taxon>
        <taxon>Cytophagales</taxon>
        <taxon>Cytophagaceae</taxon>
        <taxon>Rhodonellum</taxon>
    </lineage>
</organism>
<reference evidence="1 2" key="1">
    <citation type="journal article" date="2013" name="Genome Announc.">
        <title>Draft Genome Sequence of the Psychrophilic and Alkaliphilic Rhodonellum psychrophilum Strain GCM71T.</title>
        <authorList>
            <person name="Hauptmann A.L."/>
            <person name="Glaring M.A."/>
            <person name="Hallin P.F."/>
            <person name="Prieme A."/>
            <person name="Stougaard P."/>
        </authorList>
    </citation>
    <scope>NUCLEOTIDE SEQUENCE [LARGE SCALE GENOMIC DNA]</scope>
    <source>
        <strain evidence="1 2">GCM71</strain>
    </source>
</reference>